<feature type="region of interest" description="Disordered" evidence="1">
    <location>
        <begin position="40"/>
        <end position="69"/>
    </location>
</feature>
<proteinExistence type="predicted"/>
<name>A0A8T6R639_9MICO</name>
<accession>A0A8T6R639</accession>
<dbReference type="Proteomes" id="UP000287866">
    <property type="component" value="Unassembled WGS sequence"/>
</dbReference>
<evidence type="ECO:0000256" key="1">
    <source>
        <dbReference type="SAM" id="MobiDB-lite"/>
    </source>
</evidence>
<dbReference type="EMBL" id="SAYU02000083">
    <property type="protein sequence ID" value="NHA69908.1"/>
    <property type="molecule type" value="Genomic_DNA"/>
</dbReference>
<sequence length="69" mass="7668">MPLQRFNSGRPVDNPSSSPFMSQMRAAFGTEMVRVIRNSGTEDEESFETEAHIQGETGSFDVNTPVFRG</sequence>
<evidence type="ECO:0000313" key="3">
    <source>
        <dbReference type="Proteomes" id="UP000287866"/>
    </source>
</evidence>
<organism evidence="2 3">
    <name type="scientific">Phycicoccus flavus</name>
    <dbReference type="NCBI Taxonomy" id="2502783"/>
    <lineage>
        <taxon>Bacteria</taxon>
        <taxon>Bacillati</taxon>
        <taxon>Actinomycetota</taxon>
        <taxon>Actinomycetes</taxon>
        <taxon>Micrococcales</taxon>
        <taxon>Intrasporangiaceae</taxon>
        <taxon>Phycicoccus</taxon>
    </lineage>
</organism>
<comment type="caution">
    <text evidence="2">The sequence shown here is derived from an EMBL/GenBank/DDBJ whole genome shotgun (WGS) entry which is preliminary data.</text>
</comment>
<dbReference type="AlphaFoldDB" id="A0A8T6R639"/>
<dbReference type="RefSeq" id="WP_165566953.1">
    <property type="nucleotide sequence ID" value="NZ_SAYU02000083.1"/>
</dbReference>
<feature type="region of interest" description="Disordered" evidence="1">
    <location>
        <begin position="1"/>
        <end position="25"/>
    </location>
</feature>
<protein>
    <submittedName>
        <fullName evidence="2">Uncharacterized protein</fullName>
    </submittedName>
</protein>
<keyword evidence="3" id="KW-1185">Reference proteome</keyword>
<gene>
    <name evidence="2" type="ORF">EPD83_017865</name>
</gene>
<evidence type="ECO:0000313" key="2">
    <source>
        <dbReference type="EMBL" id="NHA69908.1"/>
    </source>
</evidence>
<reference evidence="2" key="1">
    <citation type="submission" date="2020-03" db="EMBL/GenBank/DDBJ databases">
        <title>Phycicoccus flavus sp. nov., a novel endophytic actinobacterium isolated from branch of Kandelia candel.</title>
        <authorList>
            <person name="Tuo L."/>
        </authorList>
    </citation>
    <scope>NUCLEOTIDE SEQUENCE</scope>
    <source>
        <strain evidence="2">CMS6Z-2</strain>
    </source>
</reference>